<accession>A0A9D1DC32</accession>
<evidence type="ECO:0000313" key="1">
    <source>
        <dbReference type="EMBL" id="HIR40398.1"/>
    </source>
</evidence>
<dbReference type="AlphaFoldDB" id="A0A9D1DC32"/>
<reference evidence="1" key="1">
    <citation type="submission" date="2020-10" db="EMBL/GenBank/DDBJ databases">
        <authorList>
            <person name="Gilroy R."/>
        </authorList>
    </citation>
    <scope>NUCLEOTIDE SEQUENCE</scope>
    <source>
        <strain evidence="1">CHK184-25365</strain>
    </source>
</reference>
<gene>
    <name evidence="1" type="ORF">IAB36_01020</name>
</gene>
<reference evidence="1" key="2">
    <citation type="journal article" date="2021" name="PeerJ">
        <title>Extensive microbial diversity within the chicken gut microbiome revealed by metagenomics and culture.</title>
        <authorList>
            <person name="Gilroy R."/>
            <person name="Ravi A."/>
            <person name="Getino M."/>
            <person name="Pursley I."/>
            <person name="Horton D.L."/>
            <person name="Alikhan N.F."/>
            <person name="Baker D."/>
            <person name="Gharbi K."/>
            <person name="Hall N."/>
            <person name="Watson M."/>
            <person name="Adriaenssens E.M."/>
            <person name="Foster-Nyarko E."/>
            <person name="Jarju S."/>
            <person name="Secka A."/>
            <person name="Antonio M."/>
            <person name="Oren A."/>
            <person name="Chaudhuri R.R."/>
            <person name="La Ragione R."/>
            <person name="Hildebrand F."/>
            <person name="Pallen M.J."/>
        </authorList>
    </citation>
    <scope>NUCLEOTIDE SEQUENCE</scope>
    <source>
        <strain evidence="1">CHK184-25365</strain>
    </source>
</reference>
<name>A0A9D1DC32_9FIRM</name>
<sequence length="200" mass="22689">MTKSQKQLVAGIAAAAALIAVLLTVFLLASRPKREQAFEITREEETGQIQLAKLQTGAEENPDSWDLPLPLYRFSPTKEWYSRLRGAEENANLLSYRHQDIYRNAPGELLYFSQQIAVKGQFLPAEQEAWFGDCQVIYAQQTDGQGKTSTTIYWVHDDSLLSFVCTTDKTLNEMLELVSRVDYQSQRTPIYSVLSLMPCN</sequence>
<dbReference type="EMBL" id="DVGY01000026">
    <property type="protein sequence ID" value="HIR40398.1"/>
    <property type="molecule type" value="Genomic_DNA"/>
</dbReference>
<dbReference type="Proteomes" id="UP000886749">
    <property type="component" value="Unassembled WGS sequence"/>
</dbReference>
<evidence type="ECO:0000313" key="2">
    <source>
        <dbReference type="Proteomes" id="UP000886749"/>
    </source>
</evidence>
<organism evidence="1 2">
    <name type="scientific">Candidatus Egerieicola pullicola</name>
    <dbReference type="NCBI Taxonomy" id="2840775"/>
    <lineage>
        <taxon>Bacteria</taxon>
        <taxon>Bacillati</taxon>
        <taxon>Bacillota</taxon>
        <taxon>Clostridia</taxon>
        <taxon>Eubacteriales</taxon>
        <taxon>Oscillospiraceae</taxon>
        <taxon>Oscillospiraceae incertae sedis</taxon>
        <taxon>Candidatus Egerieicola</taxon>
    </lineage>
</organism>
<comment type="caution">
    <text evidence="1">The sequence shown here is derived from an EMBL/GenBank/DDBJ whole genome shotgun (WGS) entry which is preliminary data.</text>
</comment>
<protein>
    <submittedName>
        <fullName evidence="1">Uncharacterized protein</fullName>
    </submittedName>
</protein>
<proteinExistence type="predicted"/>